<protein>
    <recommendedName>
        <fullName evidence="9">Phosphate:Na+ symporter</fullName>
    </recommendedName>
</protein>
<evidence type="ECO:0000256" key="5">
    <source>
        <dbReference type="ARBA" id="ARBA00023136"/>
    </source>
</evidence>
<keyword evidence="3 6" id="KW-0812">Transmembrane</keyword>
<dbReference type="Pfam" id="PF02690">
    <property type="entry name" value="Na_Pi_cotrans"/>
    <property type="match status" value="2"/>
</dbReference>
<feature type="transmembrane region" description="Helical" evidence="6">
    <location>
        <begin position="6"/>
        <end position="26"/>
    </location>
</feature>
<comment type="subcellular location">
    <subcellularLocation>
        <location evidence="1">Cell membrane</location>
        <topology evidence="1">Multi-pass membrane protein</topology>
    </subcellularLocation>
</comment>
<keyword evidence="5 6" id="KW-0472">Membrane</keyword>
<evidence type="ECO:0000256" key="4">
    <source>
        <dbReference type="ARBA" id="ARBA00022989"/>
    </source>
</evidence>
<evidence type="ECO:0000313" key="7">
    <source>
        <dbReference type="EMBL" id="GGO35731.1"/>
    </source>
</evidence>
<name>A0A917YLR5_9RHOB</name>
<dbReference type="Proteomes" id="UP000598196">
    <property type="component" value="Unassembled WGS sequence"/>
</dbReference>
<proteinExistence type="predicted"/>
<feature type="transmembrane region" description="Helical" evidence="6">
    <location>
        <begin position="135"/>
        <end position="154"/>
    </location>
</feature>
<feature type="transmembrane region" description="Helical" evidence="6">
    <location>
        <begin position="38"/>
        <end position="58"/>
    </location>
</feature>
<accession>A0A917YLR5</accession>
<dbReference type="RefSeq" id="WP_146287284.1">
    <property type="nucleotide sequence ID" value="NZ_BMLP01000006.1"/>
</dbReference>
<dbReference type="GO" id="GO:0044341">
    <property type="term" value="P:sodium-dependent phosphate transport"/>
    <property type="evidence" value="ECO:0007669"/>
    <property type="project" value="InterPro"/>
</dbReference>
<dbReference type="PANTHER" id="PTHR10010">
    <property type="entry name" value="SOLUTE CARRIER FAMILY 34 SODIUM PHOSPHATE , MEMBER 2-RELATED"/>
    <property type="match status" value="1"/>
</dbReference>
<keyword evidence="4 6" id="KW-1133">Transmembrane helix</keyword>
<comment type="caution">
    <text evidence="7">The sequence shown here is derived from an EMBL/GenBank/DDBJ whole genome shotgun (WGS) entry which is preliminary data.</text>
</comment>
<organism evidence="7 8">
    <name type="scientific">Gemmobacter aquaticus</name>
    <dbReference type="NCBI Taxonomy" id="490185"/>
    <lineage>
        <taxon>Bacteria</taxon>
        <taxon>Pseudomonadati</taxon>
        <taxon>Pseudomonadota</taxon>
        <taxon>Alphaproteobacteria</taxon>
        <taxon>Rhodobacterales</taxon>
        <taxon>Paracoccaceae</taxon>
        <taxon>Gemmobacter</taxon>
    </lineage>
</organism>
<keyword evidence="8" id="KW-1185">Reference proteome</keyword>
<reference evidence="7 8" key="1">
    <citation type="journal article" date="2014" name="Int. J. Syst. Evol. Microbiol.">
        <title>Complete genome sequence of Corynebacterium casei LMG S-19264T (=DSM 44701T), isolated from a smear-ripened cheese.</title>
        <authorList>
            <consortium name="US DOE Joint Genome Institute (JGI-PGF)"/>
            <person name="Walter F."/>
            <person name="Albersmeier A."/>
            <person name="Kalinowski J."/>
            <person name="Ruckert C."/>
        </authorList>
    </citation>
    <scope>NUCLEOTIDE SEQUENCE [LARGE SCALE GENOMIC DNA]</scope>
    <source>
        <strain evidence="7 8">CGMCC 1.7029</strain>
    </source>
</reference>
<dbReference type="AlphaFoldDB" id="A0A917YLR5"/>
<gene>
    <name evidence="7" type="ORF">GCM10010991_28480</name>
</gene>
<sequence>MSGGGLGFLGGIGLFVFGMFVMTEALKALASARMRAALARFTTTPVLGVISGAVSTALLQSSSATILTVIGFVGAGLMTFSQSVAVIFGANVGSTATGWVVALVGLKLQLGTVAMPLLFLGALLAAVGRDRRRQVGLALSGFSLIFLGLEVMQAGSGAISDLLLRTGLPSEGLVGMLVLVLTGIVITSIIQSSGAGVAIALVLLQDGSISLLQAGALVIGMDLGTTVKSILATLGGSTAMRRTAMAHVGYNLVADALAFLALPALPMIGRWTGDDATALVSFHTGFNLAGIAILLPLIVPFSRVIERLVPADSGPIPQAIDRRLLQDASAALDAARSTAEAVARLEFQRLAIALKPAASDPPSAAELLLAADDLEEFLSIIPLVETTGSTRNRHAALLHLNDHLHRLHNRASQHDRPRALVGQPLFRRPVALMRGALLRASESPMDARAAARLGRIHALLARRASHLRRSLLLWEHAGQVSPQALFDQTDGLRWLEHVANHTARIVHYSAVAAAPAPTATEAAAERTEP</sequence>
<evidence type="ECO:0008006" key="9">
    <source>
        <dbReference type="Google" id="ProtNLM"/>
    </source>
</evidence>
<keyword evidence="2" id="KW-1003">Cell membrane</keyword>
<evidence type="ECO:0000256" key="6">
    <source>
        <dbReference type="SAM" id="Phobius"/>
    </source>
</evidence>
<dbReference type="GO" id="GO:0005886">
    <property type="term" value="C:plasma membrane"/>
    <property type="evidence" value="ECO:0007669"/>
    <property type="project" value="UniProtKB-SubCell"/>
</dbReference>
<evidence type="ECO:0000256" key="1">
    <source>
        <dbReference type="ARBA" id="ARBA00004651"/>
    </source>
</evidence>
<evidence type="ECO:0000313" key="8">
    <source>
        <dbReference type="Proteomes" id="UP000598196"/>
    </source>
</evidence>
<feature type="transmembrane region" description="Helical" evidence="6">
    <location>
        <begin position="64"/>
        <end position="80"/>
    </location>
</feature>
<evidence type="ECO:0000256" key="3">
    <source>
        <dbReference type="ARBA" id="ARBA00022692"/>
    </source>
</evidence>
<dbReference type="OrthoDB" id="9763003at2"/>
<feature type="transmembrane region" description="Helical" evidence="6">
    <location>
        <begin position="248"/>
        <end position="268"/>
    </location>
</feature>
<dbReference type="GO" id="GO:0005436">
    <property type="term" value="F:sodium:phosphate symporter activity"/>
    <property type="evidence" value="ECO:0007669"/>
    <property type="project" value="InterPro"/>
</dbReference>
<feature type="transmembrane region" description="Helical" evidence="6">
    <location>
        <begin position="280"/>
        <end position="299"/>
    </location>
</feature>
<feature type="transmembrane region" description="Helical" evidence="6">
    <location>
        <begin position="110"/>
        <end position="128"/>
    </location>
</feature>
<dbReference type="PANTHER" id="PTHR10010:SF46">
    <property type="entry name" value="SODIUM-DEPENDENT PHOSPHATE TRANSPORT PROTEIN 2B"/>
    <property type="match status" value="1"/>
</dbReference>
<dbReference type="NCBIfam" id="NF037997">
    <property type="entry name" value="Na_Pi_symport"/>
    <property type="match status" value="1"/>
</dbReference>
<feature type="transmembrane region" description="Helical" evidence="6">
    <location>
        <begin position="174"/>
        <end position="204"/>
    </location>
</feature>
<dbReference type="EMBL" id="BMLP01000006">
    <property type="protein sequence ID" value="GGO35731.1"/>
    <property type="molecule type" value="Genomic_DNA"/>
</dbReference>
<dbReference type="InterPro" id="IPR003841">
    <property type="entry name" value="Na/Pi_transpt"/>
</dbReference>
<evidence type="ECO:0000256" key="2">
    <source>
        <dbReference type="ARBA" id="ARBA00022475"/>
    </source>
</evidence>